<proteinExistence type="predicted"/>
<evidence type="ECO:0000313" key="2">
    <source>
        <dbReference type="Proteomes" id="UP001596223"/>
    </source>
</evidence>
<organism evidence="1 2">
    <name type="scientific">Nocardia lasii</name>
    <dbReference type="NCBI Taxonomy" id="1616107"/>
    <lineage>
        <taxon>Bacteria</taxon>
        <taxon>Bacillati</taxon>
        <taxon>Actinomycetota</taxon>
        <taxon>Actinomycetes</taxon>
        <taxon>Mycobacteriales</taxon>
        <taxon>Nocardiaceae</taxon>
        <taxon>Nocardia</taxon>
    </lineage>
</organism>
<keyword evidence="2" id="KW-1185">Reference proteome</keyword>
<dbReference type="Proteomes" id="UP001596223">
    <property type="component" value="Unassembled WGS sequence"/>
</dbReference>
<comment type="caution">
    <text evidence="1">The sequence shown here is derived from an EMBL/GenBank/DDBJ whole genome shotgun (WGS) entry which is preliminary data.</text>
</comment>
<protein>
    <submittedName>
        <fullName evidence="1">Uncharacterized protein</fullName>
    </submittedName>
</protein>
<dbReference type="EMBL" id="JBHSQN010000014">
    <property type="protein sequence ID" value="MFC6013459.1"/>
    <property type="molecule type" value="Genomic_DNA"/>
</dbReference>
<evidence type="ECO:0000313" key="1">
    <source>
        <dbReference type="EMBL" id="MFC6013459.1"/>
    </source>
</evidence>
<dbReference type="RefSeq" id="WP_378608460.1">
    <property type="nucleotide sequence ID" value="NZ_JBHSQN010000014.1"/>
</dbReference>
<accession>A0ABW1JX02</accession>
<sequence length="129" mass="14629">MIEQARAGALTVRMEPEEFARLDRECTEFQTVIGQIQQTMTDISAINTWGFGDNAESGLTSARVMAFRFRDKARGGTDSFYDVLEEHYIIVEEIRVLHQLIRDRFMAADEEWAARFTTEATALAQSGAM</sequence>
<name>A0ABW1JX02_9NOCA</name>
<reference evidence="2" key="1">
    <citation type="journal article" date="2019" name="Int. J. Syst. Evol. Microbiol.">
        <title>The Global Catalogue of Microorganisms (GCM) 10K type strain sequencing project: providing services to taxonomists for standard genome sequencing and annotation.</title>
        <authorList>
            <consortium name="The Broad Institute Genomics Platform"/>
            <consortium name="The Broad Institute Genome Sequencing Center for Infectious Disease"/>
            <person name="Wu L."/>
            <person name="Ma J."/>
        </authorList>
    </citation>
    <scope>NUCLEOTIDE SEQUENCE [LARGE SCALE GENOMIC DNA]</scope>
    <source>
        <strain evidence="2">CCUG 36956</strain>
    </source>
</reference>
<gene>
    <name evidence="1" type="ORF">ACFP3H_20585</name>
</gene>